<organism evidence="3 4">
    <name type="scientific">Blastomyces silverae</name>
    <dbReference type="NCBI Taxonomy" id="2060906"/>
    <lineage>
        <taxon>Eukaryota</taxon>
        <taxon>Fungi</taxon>
        <taxon>Dikarya</taxon>
        <taxon>Ascomycota</taxon>
        <taxon>Pezizomycotina</taxon>
        <taxon>Eurotiomycetes</taxon>
        <taxon>Eurotiomycetidae</taxon>
        <taxon>Onygenales</taxon>
        <taxon>Ajellomycetaceae</taxon>
        <taxon>Blastomyces</taxon>
    </lineage>
</organism>
<comment type="similarity">
    <text evidence="1">Belongs to the STK19 family.</text>
</comment>
<accession>A0A0H1BES1</accession>
<proteinExistence type="inferred from homology"/>
<dbReference type="Pfam" id="PF10494">
    <property type="entry name" value="Stk19"/>
    <property type="match status" value="1"/>
</dbReference>
<keyword evidence="4" id="KW-1185">Reference proteome</keyword>
<name>A0A0H1BES1_9EURO</name>
<feature type="region of interest" description="Disordered" evidence="2">
    <location>
        <begin position="255"/>
        <end position="274"/>
    </location>
</feature>
<gene>
    <name evidence="3" type="ORF">EMPG_14747</name>
</gene>
<dbReference type="EMBL" id="LDEV01002248">
    <property type="protein sequence ID" value="KLJ09830.1"/>
    <property type="molecule type" value="Genomic_DNA"/>
</dbReference>
<dbReference type="Proteomes" id="UP000053573">
    <property type="component" value="Unassembled WGS sequence"/>
</dbReference>
<sequence length="391" mass="42384">MPLHFTAAQSSRIKKSSSTYPSKRQSPFARHSRAKPFRSPNATIASNDVGKTALDSSNDSHSGYYQDSILPDIGPSQYISETTVVDSVIQAVQYIRNTMFSDLPERAGMNSTRIAEVLNFRRALPPIVSVAHVHMLLDAPTKVEREIVDLVDSARVRRLFIPGRGLNSAGLGDCLILVQDWEETVRGSSSINDELKAEKFLEILSKNTKTSAVAASTFTTEETSALLRAGFLVSPSSLAKHPSFDTSLASISSRARSHASSAGSPGQDTAASRQGKFGNTTMFLSIPNLGPYLRLLGAARTQIMALLKRSSSGEAPLTLLRDRWDGAVESDAYHNVAKRARGESAGVLPGKTKKWKELYGMNFRWALEEALGSGLIELFDTGSVGPGVRRV</sequence>
<dbReference type="AlphaFoldDB" id="A0A0H1BES1"/>
<dbReference type="InterPro" id="IPR018865">
    <property type="entry name" value="STK19-like"/>
</dbReference>
<evidence type="ECO:0000313" key="3">
    <source>
        <dbReference type="EMBL" id="KLJ09830.1"/>
    </source>
</evidence>
<dbReference type="PANTHER" id="PTHR15243">
    <property type="entry name" value="SERINE/THREONINE-PROTEIN KINASE 19"/>
    <property type="match status" value="1"/>
</dbReference>
<feature type="compositionally biased region" description="Polar residues" evidence="2">
    <location>
        <begin position="7"/>
        <end position="25"/>
    </location>
</feature>
<dbReference type="PANTHER" id="PTHR15243:SF0">
    <property type="entry name" value="SERINE_THREONINE-PROTEIN KINASE 19"/>
    <property type="match status" value="1"/>
</dbReference>
<comment type="caution">
    <text evidence="3">The sequence shown here is derived from an EMBL/GenBank/DDBJ whole genome shotgun (WGS) entry which is preliminary data.</text>
</comment>
<reference evidence="4" key="1">
    <citation type="journal article" date="2015" name="PLoS Genet.">
        <title>The dynamic genome and transcriptome of the human fungal pathogen Blastomyces and close relative Emmonsia.</title>
        <authorList>
            <person name="Munoz J.F."/>
            <person name="Gauthier G.M."/>
            <person name="Desjardins C.A."/>
            <person name="Gallo J.E."/>
            <person name="Holder J."/>
            <person name="Sullivan T.D."/>
            <person name="Marty A.J."/>
            <person name="Carmen J.C."/>
            <person name="Chen Z."/>
            <person name="Ding L."/>
            <person name="Gujja S."/>
            <person name="Magrini V."/>
            <person name="Misas E."/>
            <person name="Mitreva M."/>
            <person name="Priest M."/>
            <person name="Saif S."/>
            <person name="Whiston E.A."/>
            <person name="Young S."/>
            <person name="Zeng Q."/>
            <person name="Goldman W.E."/>
            <person name="Mardis E.R."/>
            <person name="Taylor J.W."/>
            <person name="McEwen J.G."/>
            <person name="Clay O.K."/>
            <person name="Klein B.S."/>
            <person name="Cuomo C.A."/>
        </authorList>
    </citation>
    <scope>NUCLEOTIDE SEQUENCE [LARGE SCALE GENOMIC DNA]</scope>
    <source>
        <strain evidence="4">UAMH 139</strain>
    </source>
</reference>
<evidence type="ECO:0000256" key="2">
    <source>
        <dbReference type="SAM" id="MobiDB-lite"/>
    </source>
</evidence>
<dbReference type="OrthoDB" id="3980126at2759"/>
<protein>
    <recommendedName>
        <fullName evidence="5">Serine-threonine protein kinase 19</fullName>
    </recommendedName>
</protein>
<evidence type="ECO:0008006" key="5">
    <source>
        <dbReference type="Google" id="ProtNLM"/>
    </source>
</evidence>
<evidence type="ECO:0000313" key="4">
    <source>
        <dbReference type="Proteomes" id="UP000053573"/>
    </source>
</evidence>
<dbReference type="GO" id="GO:0046579">
    <property type="term" value="P:positive regulation of Ras protein signal transduction"/>
    <property type="evidence" value="ECO:0007669"/>
    <property type="project" value="TreeGrafter"/>
</dbReference>
<evidence type="ECO:0000256" key="1">
    <source>
        <dbReference type="ARBA" id="ARBA00093458"/>
    </source>
</evidence>
<feature type="compositionally biased region" description="Low complexity" evidence="2">
    <location>
        <begin position="255"/>
        <end position="264"/>
    </location>
</feature>
<feature type="region of interest" description="Disordered" evidence="2">
    <location>
        <begin position="1"/>
        <end position="59"/>
    </location>
</feature>